<dbReference type="Gene3D" id="1.10.10.60">
    <property type="entry name" value="Homeodomain-like"/>
    <property type="match status" value="1"/>
</dbReference>
<dbReference type="AlphaFoldDB" id="A0A9Q0F3I6"/>
<organism evidence="7 8">
    <name type="scientific">Turnera subulata</name>
    <dbReference type="NCBI Taxonomy" id="218843"/>
    <lineage>
        <taxon>Eukaryota</taxon>
        <taxon>Viridiplantae</taxon>
        <taxon>Streptophyta</taxon>
        <taxon>Embryophyta</taxon>
        <taxon>Tracheophyta</taxon>
        <taxon>Spermatophyta</taxon>
        <taxon>Magnoliopsida</taxon>
        <taxon>eudicotyledons</taxon>
        <taxon>Gunneridae</taxon>
        <taxon>Pentapetalae</taxon>
        <taxon>rosids</taxon>
        <taxon>fabids</taxon>
        <taxon>Malpighiales</taxon>
        <taxon>Passifloraceae</taxon>
        <taxon>Turnera</taxon>
    </lineage>
</organism>
<evidence type="ECO:0000256" key="1">
    <source>
        <dbReference type="ARBA" id="ARBA00004123"/>
    </source>
</evidence>
<keyword evidence="4" id="KW-0539">Nucleus</keyword>
<keyword evidence="2" id="KW-0805">Transcription regulation</keyword>
<accession>A0A9Q0F3I6</accession>
<feature type="compositionally biased region" description="Basic and acidic residues" evidence="5">
    <location>
        <begin position="880"/>
        <end position="891"/>
    </location>
</feature>
<dbReference type="EMBL" id="JAKUCV010007457">
    <property type="protein sequence ID" value="KAJ4823419.1"/>
    <property type="molecule type" value="Genomic_DNA"/>
</dbReference>
<proteinExistence type="predicted"/>
<keyword evidence="3" id="KW-0804">Transcription</keyword>
<evidence type="ECO:0000256" key="3">
    <source>
        <dbReference type="ARBA" id="ARBA00023163"/>
    </source>
</evidence>
<dbReference type="InterPro" id="IPR056067">
    <property type="entry name" value="DUF7650"/>
</dbReference>
<sequence length="1072" mass="119972">MEFKGGSCGLIRKSCGHEYLTALFLFAFKFLSSCFLQECHFLHLELVHPDHDVQCTEESSVDMSSPSNSSEISGIYGNPDVNTRVGDEYQADIPPMILYSEHFIEKKGVKLKPNAASLDDGMYSKPVHLEAKMTGKCDMDQLPQVKSYSALPGSSNASWSDSELPGSSNVSWSDSEVDAFVLGLYIFGKNFDQIERFMDSKKMGDLLSFYYGRFFKSNQYQRWSACRKTKSKKYIHGYRIFTGWRHEELFSRLQPHVPEHFQNSFLEISMAITNGKFSLEDIVSQLKAAVGIQLLVEAVGIGKGKDDLTGLAVEPVKRNPLFSFPNGIDISSLTGSEIMKLLTGDFRWKDRYNEIFWDAVWPRLLERGWNSEQLKNQGFSDSKLCLVFLIPGITKFSRRKLVKGIHYFESVGEVVMKVVSEPRLLQSECEEARVGSCNEENQSDLRASSDLDAQSVQKSNYYLRPQVSEDDPNIVNITVADSSLFDGKKVVKVRKMRYKPDELKGTSFTTLSRSNERSFLDNLTDDDEPDAIELSSDSEKNVSHAACSEAKCDGTAPNNRKLTIVDTSLLNGAKSSSIRDLIYSPDESKVVYAISNSSNEGDTAEDLLVDNVSESSNGPPNGERNLDKCKHRKGISDYCGTKISDSTNKLVESLQDRCKMSNVCRSKRTVKNKSSRRVKFNNSIELVTLGKQQRITARPSAGISRAVKKCSIVQGPKQITICCALRSQRADWRSRVDHSQENQPSTESPAEDNKEKRLRGGILSANCQVMEASASKNAKHQPLFFTDKNPPLISLTSENGENERAEAENRLDISVDEEEAENRLDIIVEQEEAENRMDISVGQEEAENRLDISVEQEEAENRMDVSVELEDAENRQDINDHHTCFAPHSDDPDPEASNTSVDANHAPEPSGMTERRQSTRKRPMTSRALEAFECGFLNVKNREDINDHHACFAPHSDDPDPEASNTSVDANHAPEPSGMTERRQSTRKRPMTSRALEAFGCGFLDVKKQKRRIRSQETLASIPVKADHKAKITSSSSDEIAGTGIVDAEEERDAEAQSKKVLLAEILTKLKK</sequence>
<dbReference type="InterPro" id="IPR009057">
    <property type="entry name" value="Homeodomain-like_sf"/>
</dbReference>
<feature type="compositionally biased region" description="Low complexity" evidence="5">
    <location>
        <begin position="57"/>
        <end position="73"/>
    </location>
</feature>
<comment type="subcellular location">
    <subcellularLocation>
        <location evidence="1">Nucleus</location>
    </subcellularLocation>
</comment>
<reference evidence="7" key="1">
    <citation type="submission" date="2022-02" db="EMBL/GenBank/DDBJ databases">
        <authorList>
            <person name="Henning P.M."/>
            <person name="McCubbin A.G."/>
            <person name="Shore J.S."/>
        </authorList>
    </citation>
    <scope>NUCLEOTIDE SEQUENCE</scope>
    <source>
        <strain evidence="7">F60SS</strain>
        <tissue evidence="7">Leaves</tissue>
    </source>
</reference>
<evidence type="ECO:0000256" key="5">
    <source>
        <dbReference type="SAM" id="MobiDB-lite"/>
    </source>
</evidence>
<gene>
    <name evidence="7" type="ORF">Tsubulata_025583</name>
</gene>
<evidence type="ECO:0000256" key="2">
    <source>
        <dbReference type="ARBA" id="ARBA00023015"/>
    </source>
</evidence>
<reference evidence="7" key="2">
    <citation type="journal article" date="2023" name="Plants (Basel)">
        <title>Annotation of the Turnera subulata (Passifloraceae) Draft Genome Reveals the S-Locus Evolved after the Divergence of Turneroideae from Passifloroideae in a Stepwise Manner.</title>
        <authorList>
            <person name="Henning P.M."/>
            <person name="Roalson E.H."/>
            <person name="Mir W."/>
            <person name="McCubbin A.G."/>
            <person name="Shore J.S."/>
        </authorList>
    </citation>
    <scope>NUCLEOTIDE SEQUENCE</scope>
    <source>
        <strain evidence="7">F60SS</strain>
    </source>
</reference>
<dbReference type="Proteomes" id="UP001141552">
    <property type="component" value="Unassembled WGS sequence"/>
</dbReference>
<evidence type="ECO:0000256" key="4">
    <source>
        <dbReference type="ARBA" id="ARBA00023242"/>
    </source>
</evidence>
<evidence type="ECO:0000259" key="6">
    <source>
        <dbReference type="PROSITE" id="PS51293"/>
    </source>
</evidence>
<feature type="region of interest" description="Disordered" evidence="5">
    <location>
        <begin position="950"/>
        <end position="991"/>
    </location>
</feature>
<evidence type="ECO:0000313" key="8">
    <source>
        <dbReference type="Proteomes" id="UP001141552"/>
    </source>
</evidence>
<evidence type="ECO:0000313" key="7">
    <source>
        <dbReference type="EMBL" id="KAJ4823419.1"/>
    </source>
</evidence>
<dbReference type="PANTHER" id="PTHR13859">
    <property type="entry name" value="ATROPHIN-RELATED"/>
    <property type="match status" value="1"/>
</dbReference>
<feature type="region of interest" description="Disordered" evidence="5">
    <location>
        <begin position="880"/>
        <end position="925"/>
    </location>
</feature>
<keyword evidence="8" id="KW-1185">Reference proteome</keyword>
<name>A0A9Q0F3I6_9ROSI</name>
<dbReference type="Pfam" id="PF24662">
    <property type="entry name" value="DUF7650"/>
    <property type="match status" value="1"/>
</dbReference>
<dbReference type="OrthoDB" id="6147534at2759"/>
<dbReference type="InterPro" id="IPR057712">
    <property type="entry name" value="DUF7952"/>
</dbReference>
<feature type="region of interest" description="Disordered" evidence="5">
    <location>
        <begin position="780"/>
        <end position="808"/>
    </location>
</feature>
<dbReference type="PANTHER" id="PTHR13859:SF31">
    <property type="entry name" value="ELM2 DOMAIN-CONTAINING PROTEIN"/>
    <property type="match status" value="1"/>
</dbReference>
<protein>
    <recommendedName>
        <fullName evidence="6">SANT domain-containing protein</fullName>
    </recommendedName>
</protein>
<feature type="region of interest" description="Disordered" evidence="5">
    <location>
        <begin position="733"/>
        <end position="757"/>
    </location>
</feature>
<dbReference type="PROSITE" id="PS51293">
    <property type="entry name" value="SANT"/>
    <property type="match status" value="1"/>
</dbReference>
<dbReference type="Pfam" id="PF25826">
    <property type="entry name" value="DUF7952"/>
    <property type="match status" value="1"/>
</dbReference>
<feature type="region of interest" description="Disordered" evidence="5">
    <location>
        <begin position="57"/>
        <end position="79"/>
    </location>
</feature>
<dbReference type="SUPFAM" id="SSF46689">
    <property type="entry name" value="Homeodomain-like"/>
    <property type="match status" value="1"/>
</dbReference>
<feature type="domain" description="SANT" evidence="6">
    <location>
        <begin position="167"/>
        <end position="218"/>
    </location>
</feature>
<dbReference type="GO" id="GO:0003714">
    <property type="term" value="F:transcription corepressor activity"/>
    <property type="evidence" value="ECO:0007669"/>
    <property type="project" value="TreeGrafter"/>
</dbReference>
<dbReference type="GO" id="GO:0005634">
    <property type="term" value="C:nucleus"/>
    <property type="evidence" value="ECO:0007669"/>
    <property type="project" value="UniProtKB-SubCell"/>
</dbReference>
<dbReference type="InterPro" id="IPR017884">
    <property type="entry name" value="SANT_dom"/>
</dbReference>
<comment type="caution">
    <text evidence="7">The sequence shown here is derived from an EMBL/GenBank/DDBJ whole genome shotgun (WGS) entry which is preliminary data.</text>
</comment>